<accession>A0A8J3VRM5</accession>
<dbReference type="Pfam" id="PF07371">
    <property type="entry name" value="DUF1490"/>
    <property type="match status" value="1"/>
</dbReference>
<dbReference type="InterPro" id="IPR009963">
    <property type="entry name" value="DUF1490"/>
</dbReference>
<evidence type="ECO:0000313" key="2">
    <source>
        <dbReference type="EMBL" id="GIH15656.1"/>
    </source>
</evidence>
<protein>
    <recommendedName>
        <fullName evidence="4">DUF1490 family protein</fullName>
    </recommendedName>
</protein>
<feature type="compositionally biased region" description="Basic and acidic residues" evidence="1">
    <location>
        <begin position="87"/>
        <end position="96"/>
    </location>
</feature>
<evidence type="ECO:0000313" key="3">
    <source>
        <dbReference type="Proteomes" id="UP000642748"/>
    </source>
</evidence>
<dbReference type="AlphaFoldDB" id="A0A8J3VRM5"/>
<sequence>MTVGPVVRRAAQTLAAGVLGVSVVGGFRRLLRAGAVRNGAVVAASWTLRGKRSMEAGAESARLAMADVVSEARERIGEQSPPPGAGTDRHDHDHEH</sequence>
<dbReference type="RefSeq" id="WP_203919281.1">
    <property type="nucleotide sequence ID" value="NZ_BONZ01000036.1"/>
</dbReference>
<evidence type="ECO:0008006" key="4">
    <source>
        <dbReference type="Google" id="ProtNLM"/>
    </source>
</evidence>
<evidence type="ECO:0000256" key="1">
    <source>
        <dbReference type="SAM" id="MobiDB-lite"/>
    </source>
</evidence>
<organism evidence="2 3">
    <name type="scientific">Rugosimonospora africana</name>
    <dbReference type="NCBI Taxonomy" id="556532"/>
    <lineage>
        <taxon>Bacteria</taxon>
        <taxon>Bacillati</taxon>
        <taxon>Actinomycetota</taxon>
        <taxon>Actinomycetes</taxon>
        <taxon>Micromonosporales</taxon>
        <taxon>Micromonosporaceae</taxon>
        <taxon>Rugosimonospora</taxon>
    </lineage>
</organism>
<feature type="region of interest" description="Disordered" evidence="1">
    <location>
        <begin position="71"/>
        <end position="96"/>
    </location>
</feature>
<dbReference type="EMBL" id="BONZ01000036">
    <property type="protein sequence ID" value="GIH15656.1"/>
    <property type="molecule type" value="Genomic_DNA"/>
</dbReference>
<name>A0A8J3VRM5_9ACTN</name>
<reference evidence="2" key="1">
    <citation type="submission" date="2021-01" db="EMBL/GenBank/DDBJ databases">
        <title>Whole genome shotgun sequence of Rugosimonospora africana NBRC 104875.</title>
        <authorList>
            <person name="Komaki H."/>
            <person name="Tamura T."/>
        </authorList>
    </citation>
    <scope>NUCLEOTIDE SEQUENCE</scope>
    <source>
        <strain evidence="2">NBRC 104875</strain>
    </source>
</reference>
<proteinExistence type="predicted"/>
<dbReference type="Proteomes" id="UP000642748">
    <property type="component" value="Unassembled WGS sequence"/>
</dbReference>
<comment type="caution">
    <text evidence="2">The sequence shown here is derived from an EMBL/GenBank/DDBJ whole genome shotgun (WGS) entry which is preliminary data.</text>
</comment>
<keyword evidence="3" id="KW-1185">Reference proteome</keyword>
<gene>
    <name evidence="2" type="ORF">Raf01_38280</name>
</gene>